<reference evidence="1" key="1">
    <citation type="submission" date="2006-10" db="EMBL/GenBank/DDBJ databases">
        <authorList>
            <person name="Amadeo P."/>
            <person name="Zhao Q."/>
            <person name="Wortman J."/>
            <person name="Fraser-Liggett C."/>
            <person name="Carlton J."/>
        </authorList>
    </citation>
    <scope>NUCLEOTIDE SEQUENCE</scope>
    <source>
        <strain evidence="1">G3</strain>
    </source>
</reference>
<proteinExistence type="predicted"/>
<reference evidence="1" key="2">
    <citation type="journal article" date="2007" name="Science">
        <title>Draft genome sequence of the sexually transmitted pathogen Trichomonas vaginalis.</title>
        <authorList>
            <person name="Carlton J.M."/>
            <person name="Hirt R.P."/>
            <person name="Silva J.C."/>
            <person name="Delcher A.L."/>
            <person name="Schatz M."/>
            <person name="Zhao Q."/>
            <person name="Wortman J.R."/>
            <person name="Bidwell S.L."/>
            <person name="Alsmark U.C.M."/>
            <person name="Besteiro S."/>
            <person name="Sicheritz-Ponten T."/>
            <person name="Noel C.J."/>
            <person name="Dacks J.B."/>
            <person name="Foster P.G."/>
            <person name="Simillion C."/>
            <person name="Van de Peer Y."/>
            <person name="Miranda-Saavedra D."/>
            <person name="Barton G.J."/>
            <person name="Westrop G.D."/>
            <person name="Mueller S."/>
            <person name="Dessi D."/>
            <person name="Fiori P.L."/>
            <person name="Ren Q."/>
            <person name="Paulsen I."/>
            <person name="Zhang H."/>
            <person name="Bastida-Corcuera F.D."/>
            <person name="Simoes-Barbosa A."/>
            <person name="Brown M.T."/>
            <person name="Hayes R.D."/>
            <person name="Mukherjee M."/>
            <person name="Okumura C.Y."/>
            <person name="Schneider R."/>
            <person name="Smith A.J."/>
            <person name="Vanacova S."/>
            <person name="Villalvazo M."/>
            <person name="Haas B.J."/>
            <person name="Pertea M."/>
            <person name="Feldblyum T.V."/>
            <person name="Utterback T.R."/>
            <person name="Shu C.L."/>
            <person name="Osoegawa K."/>
            <person name="de Jong P.J."/>
            <person name="Hrdy I."/>
            <person name="Horvathova L."/>
            <person name="Zubacova Z."/>
            <person name="Dolezal P."/>
            <person name="Malik S.B."/>
            <person name="Logsdon J.M. Jr."/>
            <person name="Henze K."/>
            <person name="Gupta A."/>
            <person name="Wang C.C."/>
            <person name="Dunne R.L."/>
            <person name="Upcroft J.A."/>
            <person name="Upcroft P."/>
            <person name="White O."/>
            <person name="Salzberg S.L."/>
            <person name="Tang P."/>
            <person name="Chiu C.-H."/>
            <person name="Lee Y.-S."/>
            <person name="Embley T.M."/>
            <person name="Coombs G.H."/>
            <person name="Mottram J.C."/>
            <person name="Tachezy J."/>
            <person name="Fraser-Liggett C.M."/>
            <person name="Johnson P.J."/>
        </authorList>
    </citation>
    <scope>NUCLEOTIDE SEQUENCE [LARGE SCALE GENOMIC DNA]</scope>
    <source>
        <strain evidence="1">G3</strain>
    </source>
</reference>
<evidence type="ECO:0000313" key="2">
    <source>
        <dbReference type="Proteomes" id="UP000001542"/>
    </source>
</evidence>
<keyword evidence="2" id="KW-1185">Reference proteome</keyword>
<dbReference type="Proteomes" id="UP000001542">
    <property type="component" value="Unassembled WGS sequence"/>
</dbReference>
<dbReference type="VEuPathDB" id="TrichDB:TVAGG3_0300470"/>
<organism evidence="1 2">
    <name type="scientific">Trichomonas vaginalis (strain ATCC PRA-98 / G3)</name>
    <dbReference type="NCBI Taxonomy" id="412133"/>
    <lineage>
        <taxon>Eukaryota</taxon>
        <taxon>Metamonada</taxon>
        <taxon>Parabasalia</taxon>
        <taxon>Trichomonadida</taxon>
        <taxon>Trichomonadidae</taxon>
        <taxon>Trichomonas</taxon>
    </lineage>
</organism>
<dbReference type="RefSeq" id="XP_001330694.1">
    <property type="nucleotide sequence ID" value="XM_001330658.1"/>
</dbReference>
<sequence length="1992" mass="227573">MESSISSALQTIVNQIVAKIQAHKDRVPFLGTDGELFLPEIWLSDLESTYVQDFIDIYNIDKNISFFMIFNKITSYVASLVNSRVIQDVGIVEIIIYDYLLKCVSGCTFRVSEELTFNKFLDDSTKITIQNPQKQVLIRTLASIANHFIDNGAIPIVKSLSSITNVTDFVNAIQFYLQINKAIDITFESMAGFYRQLSTENRIQYYELLKTMIPELYRKCKYLHVCPYSPRSRDLLNIFWSLKPIREEDISEFLVLLMSLSLGSKENSDCVNQIVKKVLEVKKLSKLNPQAQEGFNHVIASTILRGTAASKDIAFLKSNFENYYTNSKNKAKLQEIVDTIVPKYLSYDIISAKGGETGFQTYIIPILSGHPNPMILPQSIEFVLKDNIYGINYINPELMKNYFHVFLNKTANVNPKIFTSCFFNTFSTPHSLIILTKHKDLIPNYFELLNKYASTYFALPNFSQYYLKALITLFSQTNILPDPLQLMELFLNIDMFIQRLILNYDPMLPYASILIDKFVSWTINSKLNDGLSEMGKSIISICAILDVLFDTNTVDSIKTSLGLDENWSMQSVGSSDIYASTVIKCLSIWLALVSSTTGGKCQTVINYKIQGNFNILIAAPLVEYIFKNCAAILDHKRIDIIEKPPVKVFYESLFVLFGFGSGGLSQIIEKSKFIEKASTPSLLDAALESLKEIKLDSSPQAKKHWSQTLKLLSAAMSTREAHSYSSSQLEQFVVYILQDLQLCDGLESNIIKQPILALITSLYENCPKVSTARRMCVAYALVYMIQNESKNKTRSIPRCLKVLEKVFIGFKIEPGDSSVYGNISNYDTLSYTLEKISHFFAVLVDCLINDIEDEIEVRQCFGDLIYTILINNVDNVYPIYMYYARMPDSILSRVFNDAMMKYLENDDKIKDSFYIKKLSKADYKIFKEPPINCISFYMAAIKHVIANMKGDVIFDMMANELKTKKNTRDEVIKNFFSVWFYICATPQVVETCMKAVNIHKSFFRQFIPHGSFPYYLKELSLKSGFSVTQIFRDLFILPILQTPLPFGYTFWEVNDAETIADQVMNQMKNYFTVVESVSVSYFAPPFPVLSDEIKMLHHFLDDLPAHFHDCEKYTRCDPVFLALYNSRCLISIDKQITRRKYWLLTTKYIPKEVSLNDIIEFSKQTIEYSNEKSVKIILDAEVDCQCLMDNFTTYIQQLGDKIASVSLLRCGIGLSTKIMEIKDEKFDLMVDQSILDESVMPMQLYIPELNINGELNSTTNFRFIVLSNSFQFYAVENGMDVFSSINFIDLTDISVNRNILHLHANYRDIRFSSSVSNQILKLIENFNKEIRTLSLPRSDLTIDPLLELVSIAFHTVSSTESELSSQGISLFFAALKCLEGKTPFVDPYIHTQSGFAIPHTNFSQLISEQHRYEMSAILSLSKIQLKTSSMLTTILETINSENVPSSMLAIIAQSTVRLYALEPKAQATAKELLWTKITSSKFIYCVIPIIAQFCEAKQFADLVFCLLKKNSEAIYDSLYTRLIKNEISLMTFYKFVMKPACLYVISNVYTKSKDLFKTREATSLYIMAIGLSLYPADLLTIFKTFFTQYLTYKDEKEILEKFNQMKRDPKNYLSIVYEAAAKSNEYDLFLKYIDITTHSGYPDPLVLASDLSEMQSIAVIKRAFQSKNEHRLIYNIETVTEYIYSYKRYNVQPLFLIWAIFPLLQSNSSDLKLSALKLIKAIFVFTKDVMNYPTILDIASSINQSDLLINAMESFYDSMYDGFEDGSTNFEAYFGIALAGALVGPLADQKIKKAAIDVLQLCLDNINIHYESVYFVAIAAAMTDIDLSKYLGEQSFSDYICEELDKRTPYEALFIAQTLFLGLITRENKTEFFTTAMIAFFKIRTEIPAFTSKYMLNILTPMLDKKGEESTRLQTLSKLIAIAMTALPFNDQGFRDLNNPAAPIMDDNDLGFHFEDLATAVEDAIMTSYVNEPAPELTYYYNPTKLQDTSKR</sequence>
<protein>
    <submittedName>
        <fullName evidence="1">Uncharacterized protein</fullName>
    </submittedName>
</protein>
<name>A2EY44_TRIV3</name>
<accession>A2EY44</accession>
<gene>
    <name evidence="1" type="ORF">TVAG_044730</name>
</gene>
<dbReference type="VEuPathDB" id="TrichDB:TVAG_044730"/>
<dbReference type="EMBL" id="DS113536">
    <property type="protein sequence ID" value="EAY02454.1"/>
    <property type="molecule type" value="Genomic_DNA"/>
</dbReference>
<dbReference type="KEGG" id="tva:4760294"/>
<dbReference type="InParanoid" id="A2EY44"/>
<evidence type="ECO:0000313" key="1">
    <source>
        <dbReference type="EMBL" id="EAY02454.1"/>
    </source>
</evidence>